<dbReference type="EMBL" id="JFFI01000559">
    <property type="protein sequence ID" value="KXH67013.1"/>
    <property type="molecule type" value="Genomic_DNA"/>
</dbReference>
<proteinExistence type="predicted"/>
<evidence type="ECO:0000313" key="2">
    <source>
        <dbReference type="EMBL" id="KXH67013.1"/>
    </source>
</evidence>
<dbReference type="AlphaFoldDB" id="A0A135V2Y7"/>
<accession>A0A135V2Y7</accession>
<gene>
    <name evidence="2" type="ORF">CSAL01_12638</name>
</gene>
<sequence length="290" mass="32047">MTCIYTGDPIYVLVHGGRTKRRWTHGRQQSGNGWLSPTECLGSWCGASRPGCGDVNTYHGVHGRRLNRSKSYRRHPAAAESDAPSTTPDWWGNGSASSYAGNRLPDYEIRYIQLQDGDYQLGTGPDKSLPGNASHSICTFAACLIRGPCQAPRVYWDRTREVLDRSRGVLPDTRVCTQLDAAPQATCTCKKYLLPCFFVPGCPKARAAEGFGGPGQHWPREFWLPFCSVVVGVKPGCWRPPARPAKYQVPEVCRRQMVPFPSKANGCLSLWDTIVADGSESTTDRNERPV</sequence>
<feature type="region of interest" description="Disordered" evidence="1">
    <location>
        <begin position="69"/>
        <end position="92"/>
    </location>
</feature>
<evidence type="ECO:0000313" key="3">
    <source>
        <dbReference type="Proteomes" id="UP000070121"/>
    </source>
</evidence>
<dbReference type="OrthoDB" id="10533087at2759"/>
<keyword evidence="3" id="KW-1185">Reference proteome</keyword>
<feature type="compositionally biased region" description="Polar residues" evidence="1">
    <location>
        <begin position="83"/>
        <end position="92"/>
    </location>
</feature>
<organism evidence="2 3">
    <name type="scientific">Colletotrichum salicis</name>
    <dbReference type="NCBI Taxonomy" id="1209931"/>
    <lineage>
        <taxon>Eukaryota</taxon>
        <taxon>Fungi</taxon>
        <taxon>Dikarya</taxon>
        <taxon>Ascomycota</taxon>
        <taxon>Pezizomycotina</taxon>
        <taxon>Sordariomycetes</taxon>
        <taxon>Hypocreomycetidae</taxon>
        <taxon>Glomerellales</taxon>
        <taxon>Glomerellaceae</taxon>
        <taxon>Colletotrichum</taxon>
        <taxon>Colletotrichum acutatum species complex</taxon>
    </lineage>
</organism>
<dbReference type="Proteomes" id="UP000070121">
    <property type="component" value="Unassembled WGS sequence"/>
</dbReference>
<reference evidence="2 3" key="1">
    <citation type="submission" date="2014-02" db="EMBL/GenBank/DDBJ databases">
        <title>The genome sequence of Colletotrichum salicis CBS 607.94.</title>
        <authorList>
            <person name="Baroncelli R."/>
            <person name="Thon M.R."/>
        </authorList>
    </citation>
    <scope>NUCLEOTIDE SEQUENCE [LARGE SCALE GENOMIC DNA]</scope>
    <source>
        <strain evidence="2 3">CBS 607.94</strain>
    </source>
</reference>
<evidence type="ECO:0000256" key="1">
    <source>
        <dbReference type="SAM" id="MobiDB-lite"/>
    </source>
</evidence>
<comment type="caution">
    <text evidence="2">The sequence shown here is derived from an EMBL/GenBank/DDBJ whole genome shotgun (WGS) entry which is preliminary data.</text>
</comment>
<protein>
    <submittedName>
        <fullName evidence="2">Uncharacterized protein</fullName>
    </submittedName>
</protein>
<name>A0A135V2Y7_9PEZI</name>